<proteinExistence type="inferred from homology"/>
<dbReference type="SUPFAM" id="SSF56672">
    <property type="entry name" value="DNA/RNA polymerases"/>
    <property type="match status" value="1"/>
</dbReference>
<accession>A0ABX8E6Q9</accession>
<dbReference type="Pfam" id="PF08388">
    <property type="entry name" value="GIIM"/>
    <property type="match status" value="1"/>
</dbReference>
<comment type="similarity">
    <text evidence="1">Belongs to the bacterial reverse transcriptase family.</text>
</comment>
<evidence type="ECO:0000256" key="1">
    <source>
        <dbReference type="ARBA" id="ARBA00034120"/>
    </source>
</evidence>
<dbReference type="PANTHER" id="PTHR34047:SF8">
    <property type="entry name" value="PROTEIN YKFC"/>
    <property type="match status" value="1"/>
</dbReference>
<gene>
    <name evidence="3" type="ORF">HT578_09555</name>
</gene>
<dbReference type="Pfam" id="PF00078">
    <property type="entry name" value="RVT_1"/>
    <property type="match status" value="1"/>
</dbReference>
<dbReference type="PANTHER" id="PTHR34047">
    <property type="entry name" value="NUCLEAR INTRON MATURASE 1, MITOCHONDRIAL-RELATED"/>
    <property type="match status" value="1"/>
</dbReference>
<evidence type="ECO:0000259" key="2">
    <source>
        <dbReference type="PROSITE" id="PS50878"/>
    </source>
</evidence>
<dbReference type="InterPro" id="IPR051083">
    <property type="entry name" value="GrpII_Intron_Splice-Mob/Def"/>
</dbReference>
<dbReference type="EMBL" id="CP054856">
    <property type="protein sequence ID" value="QVM83906.1"/>
    <property type="molecule type" value="Genomic_DNA"/>
</dbReference>
<dbReference type="InterPro" id="IPR000477">
    <property type="entry name" value="RT_dom"/>
</dbReference>
<keyword evidence="3" id="KW-0548">Nucleotidyltransferase</keyword>
<dbReference type="Proteomes" id="UP000677126">
    <property type="component" value="Chromosome"/>
</dbReference>
<evidence type="ECO:0000313" key="4">
    <source>
        <dbReference type="Proteomes" id="UP000677126"/>
    </source>
</evidence>
<keyword evidence="3" id="KW-0695">RNA-directed DNA polymerase</keyword>
<protein>
    <submittedName>
        <fullName evidence="3">Group II intron reverse transcriptase/maturase</fullName>
    </submittedName>
</protein>
<dbReference type="InterPro" id="IPR043502">
    <property type="entry name" value="DNA/RNA_pol_sf"/>
</dbReference>
<dbReference type="InterPro" id="IPR013597">
    <property type="entry name" value="Mat_intron_G2"/>
</dbReference>
<sequence>MPSKANCCLGSIYATKPFRPGRGAHDALRQARDYVRDGYAIVVDLDLEKFFDRVNHDIVMARLARHIADPRLLVIIRRFLQAGMLSGGVHVERQEGTPQGGPLSPLIANLILDDLDKELERRGHRFCRYADDCNIYVRSQAAGERVMASVTALLEGKLRLRVNQAKSAVAHVRERTFLGHRLTAGGFLSIANKSLTRLKERLRAITRRNRGISLAAMIAQTNAFTTGWVTYYRHARAQTVLREIDSWLRRKLRCVRLKQCKRTMTIATFLRENGVPEWQAWIFALSGKGWWRLSGSPQAAHGMPNAWFDQAGLSSLALQHAALNRTGNRRDTQYVRPVV</sequence>
<reference evidence="3 4" key="1">
    <citation type="journal article" date="2021" name="Int. J. Syst. Evol. Microbiol.">
        <title>Novosphingobium decolorationis sp. nov., an aniline blue-decolourizing bacterium isolated from East Pacific sediment.</title>
        <authorList>
            <person name="Chen X."/>
            <person name="Dong B."/>
            <person name="Chen T."/>
            <person name="Ren N."/>
            <person name="Wang J."/>
            <person name="Xu Y."/>
            <person name="Yang J."/>
            <person name="Zhu S."/>
            <person name="Chen J."/>
        </authorList>
    </citation>
    <scope>NUCLEOTIDE SEQUENCE [LARGE SCALE GENOMIC DNA]</scope>
    <source>
        <strain evidence="3 4">502str22</strain>
    </source>
</reference>
<feature type="domain" description="Reverse transcriptase" evidence="2">
    <location>
        <begin position="1"/>
        <end position="182"/>
    </location>
</feature>
<dbReference type="CDD" id="cd01651">
    <property type="entry name" value="RT_G2_intron"/>
    <property type="match status" value="1"/>
</dbReference>
<organism evidence="3 4">
    <name type="scientific">Novosphingobium decolorationis</name>
    <dbReference type="NCBI Taxonomy" id="2698673"/>
    <lineage>
        <taxon>Bacteria</taxon>
        <taxon>Pseudomonadati</taxon>
        <taxon>Pseudomonadota</taxon>
        <taxon>Alphaproteobacteria</taxon>
        <taxon>Sphingomonadales</taxon>
        <taxon>Sphingomonadaceae</taxon>
        <taxon>Novosphingobium</taxon>
    </lineage>
</organism>
<dbReference type="RefSeq" id="WP_213503772.1">
    <property type="nucleotide sequence ID" value="NZ_CP054856.1"/>
</dbReference>
<dbReference type="GO" id="GO:0003964">
    <property type="term" value="F:RNA-directed DNA polymerase activity"/>
    <property type="evidence" value="ECO:0007669"/>
    <property type="project" value="UniProtKB-KW"/>
</dbReference>
<dbReference type="PROSITE" id="PS50878">
    <property type="entry name" value="RT_POL"/>
    <property type="match status" value="1"/>
</dbReference>
<name>A0ABX8E6Q9_9SPHN</name>
<evidence type="ECO:0000313" key="3">
    <source>
        <dbReference type="EMBL" id="QVM83906.1"/>
    </source>
</evidence>
<keyword evidence="4" id="KW-1185">Reference proteome</keyword>
<keyword evidence="3" id="KW-0808">Transferase</keyword>